<organism evidence="9 10">
    <name type="scientific">Streptomyces pyxinicus</name>
    <dbReference type="NCBI Taxonomy" id="2970331"/>
    <lineage>
        <taxon>Bacteria</taxon>
        <taxon>Bacillati</taxon>
        <taxon>Actinomycetota</taxon>
        <taxon>Actinomycetes</taxon>
        <taxon>Kitasatosporales</taxon>
        <taxon>Streptomycetaceae</taxon>
        <taxon>Streptomyces</taxon>
    </lineage>
</organism>
<name>A0ABT2BBH6_9ACTN</name>
<protein>
    <submittedName>
        <fullName evidence="9">Aquaporin family protein</fullName>
    </submittedName>
</protein>
<gene>
    <name evidence="9" type="ORF">NX794_32400</name>
</gene>
<evidence type="ECO:0000256" key="5">
    <source>
        <dbReference type="ARBA" id="ARBA00022989"/>
    </source>
</evidence>
<evidence type="ECO:0000256" key="8">
    <source>
        <dbReference type="SAM" id="Phobius"/>
    </source>
</evidence>
<feature type="transmembrane region" description="Helical" evidence="8">
    <location>
        <begin position="113"/>
        <end position="135"/>
    </location>
</feature>
<dbReference type="PANTHER" id="PTHR43829">
    <property type="entry name" value="AQUAPORIN OR AQUAGLYCEROPORIN RELATED"/>
    <property type="match status" value="1"/>
</dbReference>
<feature type="transmembrane region" description="Helical" evidence="8">
    <location>
        <begin position="20"/>
        <end position="48"/>
    </location>
</feature>
<evidence type="ECO:0000256" key="1">
    <source>
        <dbReference type="ARBA" id="ARBA00004141"/>
    </source>
</evidence>
<evidence type="ECO:0000256" key="6">
    <source>
        <dbReference type="ARBA" id="ARBA00023136"/>
    </source>
</evidence>
<sequence length="318" mass="33359">MAVEIPSLIKPSKLRSRGGLLGECLAEFLGTFVLISFGCGVVAMAVAALPGSGRAATTTTIFLAAGDWLLITWGWAMAVMLGVYVAGGISGAHLNPAVTLAMAVRRGFPWAKVVPFVFAQVVGAFTGAALVYLVYHNAIDAFDATVPGPKVNGHTNATFSIFATFPAPYFHGGIWGPLIDQIAGTAFLLMLIAAVLDVRNQAVKANLAPLIVGFIVAAIGMSYGANAGYAINPARDFGPRLFTWAAGWDSLAFPGSVSGSFSAYWWIPIVGPLIGGVIGILVYDLFIGDALVVRDELARLPEPGRSRPVKSVEEGEEF</sequence>
<evidence type="ECO:0000256" key="2">
    <source>
        <dbReference type="ARBA" id="ARBA00006175"/>
    </source>
</evidence>
<dbReference type="EMBL" id="JANUGP010000039">
    <property type="protein sequence ID" value="MCS0605871.1"/>
    <property type="molecule type" value="Genomic_DNA"/>
</dbReference>
<evidence type="ECO:0000256" key="3">
    <source>
        <dbReference type="ARBA" id="ARBA00022448"/>
    </source>
</evidence>
<dbReference type="SUPFAM" id="SSF81338">
    <property type="entry name" value="Aquaporin-like"/>
    <property type="match status" value="1"/>
</dbReference>
<reference evidence="9 10" key="1">
    <citation type="submission" date="2022-08" db="EMBL/GenBank/DDBJ databases">
        <authorList>
            <person name="Somphong A."/>
            <person name="Phongsopitanun W."/>
        </authorList>
    </citation>
    <scope>NUCLEOTIDE SEQUENCE [LARGE SCALE GENOMIC DNA]</scope>
    <source>
        <strain evidence="9 10">LP11</strain>
    </source>
</reference>
<evidence type="ECO:0000256" key="7">
    <source>
        <dbReference type="RuleBase" id="RU000477"/>
    </source>
</evidence>
<comment type="subcellular location">
    <subcellularLocation>
        <location evidence="1">Membrane</location>
        <topology evidence="1">Multi-pass membrane protein</topology>
    </subcellularLocation>
</comment>
<dbReference type="PROSITE" id="PS00221">
    <property type="entry name" value="MIP"/>
    <property type="match status" value="1"/>
</dbReference>
<dbReference type="InterPro" id="IPR023271">
    <property type="entry name" value="Aquaporin-like"/>
</dbReference>
<dbReference type="InterPro" id="IPR050363">
    <property type="entry name" value="MIP/Aquaporin"/>
</dbReference>
<evidence type="ECO:0000313" key="10">
    <source>
        <dbReference type="Proteomes" id="UP001205612"/>
    </source>
</evidence>
<keyword evidence="3 7" id="KW-0813">Transport</keyword>
<comment type="caution">
    <text evidence="9">The sequence shown here is derived from an EMBL/GenBank/DDBJ whole genome shotgun (WGS) entry which is preliminary data.</text>
</comment>
<comment type="similarity">
    <text evidence="2 7">Belongs to the MIP/aquaporin (TC 1.A.8) family.</text>
</comment>
<keyword evidence="6 8" id="KW-0472">Membrane</keyword>
<dbReference type="Gene3D" id="1.20.1080.10">
    <property type="entry name" value="Glycerol uptake facilitator protein"/>
    <property type="match status" value="1"/>
</dbReference>
<dbReference type="NCBIfam" id="TIGR00861">
    <property type="entry name" value="MIP"/>
    <property type="match status" value="1"/>
</dbReference>
<dbReference type="PANTHER" id="PTHR43829:SF9">
    <property type="entry name" value="AQUAPORIN-9"/>
    <property type="match status" value="1"/>
</dbReference>
<dbReference type="InterPro" id="IPR000425">
    <property type="entry name" value="MIP"/>
</dbReference>
<keyword evidence="4 7" id="KW-0812">Transmembrane</keyword>
<evidence type="ECO:0000256" key="4">
    <source>
        <dbReference type="ARBA" id="ARBA00022692"/>
    </source>
</evidence>
<feature type="transmembrane region" description="Helical" evidence="8">
    <location>
        <begin position="263"/>
        <end position="286"/>
    </location>
</feature>
<feature type="transmembrane region" description="Helical" evidence="8">
    <location>
        <begin position="174"/>
        <end position="196"/>
    </location>
</feature>
<dbReference type="Pfam" id="PF00230">
    <property type="entry name" value="MIP"/>
    <property type="match status" value="1"/>
</dbReference>
<dbReference type="PRINTS" id="PR00783">
    <property type="entry name" value="MINTRINSICP"/>
</dbReference>
<keyword evidence="5 8" id="KW-1133">Transmembrane helix</keyword>
<dbReference type="RefSeq" id="WP_258783237.1">
    <property type="nucleotide sequence ID" value="NZ_JANUGP010000039.1"/>
</dbReference>
<feature type="transmembrane region" description="Helical" evidence="8">
    <location>
        <begin position="68"/>
        <end position="92"/>
    </location>
</feature>
<proteinExistence type="inferred from homology"/>
<feature type="transmembrane region" description="Helical" evidence="8">
    <location>
        <begin position="208"/>
        <end position="231"/>
    </location>
</feature>
<evidence type="ECO:0000313" key="9">
    <source>
        <dbReference type="EMBL" id="MCS0605871.1"/>
    </source>
</evidence>
<keyword evidence="10" id="KW-1185">Reference proteome</keyword>
<dbReference type="Proteomes" id="UP001205612">
    <property type="component" value="Unassembled WGS sequence"/>
</dbReference>
<dbReference type="CDD" id="cd00333">
    <property type="entry name" value="MIP"/>
    <property type="match status" value="1"/>
</dbReference>
<accession>A0ABT2BBH6</accession>
<dbReference type="InterPro" id="IPR022357">
    <property type="entry name" value="MIP_CS"/>
</dbReference>